<dbReference type="KEGG" id="sbi:8061214"/>
<sequence length="157" mass="17299">MKSLSCYRAVFNSPGDSVCAFDLKDLDHFSLFPGQVVGIEGHNPSGHCFVASKLIYSIPVSVDAQLPSANKQAIDNESNQNSDAGTLSRELSSVITAGPYTRTDNLLFEPLQELLSYACRKQPQLLILTGPFIDSDHPDIKMELLTRAFMIFSILKF</sequence>
<dbReference type="InterPro" id="IPR007185">
    <property type="entry name" value="DNA_pol_a/d/e_bsu"/>
</dbReference>
<dbReference type="AlphaFoldDB" id="A0A921U6X4"/>
<dbReference type="EMBL" id="CM027687">
    <property type="protein sequence ID" value="KAG0520663.1"/>
    <property type="molecule type" value="Genomic_DNA"/>
</dbReference>
<dbReference type="Proteomes" id="UP000807115">
    <property type="component" value="Chromosome 8"/>
</dbReference>
<evidence type="ECO:0000256" key="3">
    <source>
        <dbReference type="ARBA" id="ARBA00018596"/>
    </source>
</evidence>
<reference evidence="8" key="1">
    <citation type="journal article" date="2019" name="BMC Genomics">
        <title>A new reference genome for Sorghum bicolor reveals high levels of sequence similarity between sweet and grain genotypes: implications for the genetics of sugar metabolism.</title>
        <authorList>
            <person name="Cooper E.A."/>
            <person name="Brenton Z.W."/>
            <person name="Flinn B.S."/>
            <person name="Jenkins J."/>
            <person name="Shu S."/>
            <person name="Flowers D."/>
            <person name="Luo F."/>
            <person name="Wang Y."/>
            <person name="Xia P."/>
            <person name="Barry K."/>
            <person name="Daum C."/>
            <person name="Lipzen A."/>
            <person name="Yoshinaga Y."/>
            <person name="Schmutz J."/>
            <person name="Saski C."/>
            <person name="Vermerris W."/>
            <person name="Kresovich S."/>
        </authorList>
    </citation>
    <scope>NUCLEOTIDE SEQUENCE</scope>
</reference>
<evidence type="ECO:0000256" key="2">
    <source>
        <dbReference type="ARBA" id="ARBA00007299"/>
    </source>
</evidence>
<keyword evidence="5" id="KW-0539">Nucleus</keyword>
<gene>
    <name evidence="8" type="ORF">BDA96_08G093400</name>
</gene>
<protein>
    <recommendedName>
        <fullName evidence="3">DNA polymerase alpha subunit B</fullName>
    </recommendedName>
</protein>
<dbReference type="PANTHER" id="PTHR23061">
    <property type="entry name" value="DNA POLYMERASE 2 ALPHA 70 KDA SUBUNIT"/>
    <property type="match status" value="1"/>
</dbReference>
<evidence type="ECO:0000259" key="7">
    <source>
        <dbReference type="Pfam" id="PF22062"/>
    </source>
</evidence>
<dbReference type="GO" id="GO:0003677">
    <property type="term" value="F:DNA binding"/>
    <property type="evidence" value="ECO:0007669"/>
    <property type="project" value="InterPro"/>
</dbReference>
<evidence type="ECO:0000256" key="1">
    <source>
        <dbReference type="ARBA" id="ARBA00004123"/>
    </source>
</evidence>
<proteinExistence type="inferred from homology"/>
<dbReference type="GO" id="GO:0005634">
    <property type="term" value="C:nucleus"/>
    <property type="evidence" value="ECO:0007669"/>
    <property type="project" value="UniProtKB-SubCell"/>
</dbReference>
<evidence type="ECO:0000259" key="6">
    <source>
        <dbReference type="Pfam" id="PF04042"/>
    </source>
</evidence>
<dbReference type="InterPro" id="IPR016722">
    <property type="entry name" value="DNA_pol_alpha_bsu"/>
</dbReference>
<feature type="domain" description="DNA polymerase alpha/delta/epsilon subunit B" evidence="6">
    <location>
        <begin position="94"/>
        <end position="142"/>
    </location>
</feature>
<dbReference type="Pfam" id="PF22062">
    <property type="entry name" value="OB_DPOA2"/>
    <property type="match status" value="1"/>
</dbReference>
<comment type="caution">
    <text evidence="8">The sequence shown here is derived from an EMBL/GenBank/DDBJ whole genome shotgun (WGS) entry which is preliminary data.</text>
</comment>
<dbReference type="InterPro" id="IPR054300">
    <property type="entry name" value="OB_DPOA2"/>
</dbReference>
<feature type="domain" description="DNA polymerase alpha subunit B OB" evidence="7">
    <location>
        <begin position="20"/>
        <end position="55"/>
    </location>
</feature>
<accession>A0A921U6X4</accession>
<reference evidence="8" key="2">
    <citation type="submission" date="2020-10" db="EMBL/GenBank/DDBJ databases">
        <authorList>
            <person name="Cooper E.A."/>
            <person name="Brenton Z.W."/>
            <person name="Flinn B.S."/>
            <person name="Jenkins J."/>
            <person name="Shu S."/>
            <person name="Flowers D."/>
            <person name="Luo F."/>
            <person name="Wang Y."/>
            <person name="Xia P."/>
            <person name="Barry K."/>
            <person name="Daum C."/>
            <person name="Lipzen A."/>
            <person name="Yoshinaga Y."/>
            <person name="Schmutz J."/>
            <person name="Saski C."/>
            <person name="Vermerris W."/>
            <person name="Kresovich S."/>
        </authorList>
    </citation>
    <scope>NUCLEOTIDE SEQUENCE</scope>
</reference>
<keyword evidence="4" id="KW-0235">DNA replication</keyword>
<evidence type="ECO:0000313" key="9">
    <source>
        <dbReference type="Proteomes" id="UP000807115"/>
    </source>
</evidence>
<dbReference type="Gramene" id="EES15907">
    <property type="protein sequence ID" value="EES15907"/>
    <property type="gene ID" value="SORBI_3008G087000"/>
</dbReference>
<dbReference type="OrthoDB" id="336885at2759"/>
<dbReference type="Gene3D" id="3.60.21.60">
    <property type="match status" value="1"/>
</dbReference>
<evidence type="ECO:0000313" key="8">
    <source>
        <dbReference type="EMBL" id="KAG0520663.1"/>
    </source>
</evidence>
<comment type="subcellular location">
    <subcellularLocation>
        <location evidence="1">Nucleus</location>
    </subcellularLocation>
</comment>
<dbReference type="PANTHER" id="PTHR23061:SF12">
    <property type="entry name" value="DNA POLYMERASE ALPHA SUBUNIT B"/>
    <property type="match status" value="1"/>
</dbReference>
<evidence type="ECO:0000256" key="5">
    <source>
        <dbReference type="ARBA" id="ARBA00023242"/>
    </source>
</evidence>
<dbReference type="GO" id="GO:0006260">
    <property type="term" value="P:DNA replication"/>
    <property type="evidence" value="ECO:0007669"/>
    <property type="project" value="UniProtKB-KW"/>
</dbReference>
<organism evidence="8 9">
    <name type="scientific">Sorghum bicolor</name>
    <name type="common">Sorghum</name>
    <name type="synonym">Sorghum vulgare</name>
    <dbReference type="NCBI Taxonomy" id="4558"/>
    <lineage>
        <taxon>Eukaryota</taxon>
        <taxon>Viridiplantae</taxon>
        <taxon>Streptophyta</taxon>
        <taxon>Embryophyta</taxon>
        <taxon>Tracheophyta</taxon>
        <taxon>Spermatophyta</taxon>
        <taxon>Magnoliopsida</taxon>
        <taxon>Liliopsida</taxon>
        <taxon>Poales</taxon>
        <taxon>Poaceae</taxon>
        <taxon>PACMAD clade</taxon>
        <taxon>Panicoideae</taxon>
        <taxon>Andropogonodae</taxon>
        <taxon>Andropogoneae</taxon>
        <taxon>Sorghinae</taxon>
        <taxon>Sorghum</taxon>
    </lineage>
</organism>
<dbReference type="Pfam" id="PF04042">
    <property type="entry name" value="DNA_pol_E_B"/>
    <property type="match status" value="1"/>
</dbReference>
<name>A0A921U6X4_SORBI</name>
<evidence type="ECO:0000256" key="4">
    <source>
        <dbReference type="ARBA" id="ARBA00022705"/>
    </source>
</evidence>
<comment type="similarity">
    <text evidence="2">Belongs to the DNA polymerase alpha subunit B family.</text>
</comment>